<proteinExistence type="predicted"/>
<dbReference type="EMBL" id="AAUW01000002">
    <property type="protein sequence ID" value="EAV45609.1"/>
    <property type="molecule type" value="Genomic_DNA"/>
</dbReference>
<feature type="compositionally biased region" description="Polar residues" evidence="1">
    <location>
        <begin position="79"/>
        <end position="92"/>
    </location>
</feature>
<name>A0NN78_ROSAI</name>
<evidence type="ECO:0000313" key="3">
    <source>
        <dbReference type="Proteomes" id="UP000004848"/>
    </source>
</evidence>
<evidence type="ECO:0000313" key="2">
    <source>
        <dbReference type="EMBL" id="EAV45609.1"/>
    </source>
</evidence>
<sequence>MEQRRRDFAPDPRKLAPTIHLILRRTFRSVSKNGRHAKHQLAILSDAHFHTLLRIRQRFRPGSTTGRELKRAPAGQHLTTLPFSNHKQNSQEPELPISAVVESPVSG</sequence>
<gene>
    <name evidence="2" type="ORF">SIAM614_23357</name>
</gene>
<reference evidence="2 3" key="1">
    <citation type="submission" date="2006-05" db="EMBL/GenBank/DDBJ databases">
        <authorList>
            <person name="King G."/>
            <person name="Ferriera S."/>
            <person name="Johnson J."/>
            <person name="Kravitz S."/>
            <person name="Beeson K."/>
            <person name="Sutton G."/>
            <person name="Rogers Y.-H."/>
            <person name="Friedman R."/>
            <person name="Frazier M."/>
            <person name="Venter J.C."/>
        </authorList>
    </citation>
    <scope>NUCLEOTIDE SEQUENCE [LARGE SCALE GENOMIC DNA]</scope>
    <source>
        <strain evidence="3">ATCC 25650 / DSM 13394 / JCM 20685 / NBRC 16684 / NCIMB 2208 / IAM 12614 / B1</strain>
    </source>
</reference>
<dbReference type="AlphaFoldDB" id="A0NN78"/>
<accession>A0NN78</accession>
<dbReference type="Proteomes" id="UP000004848">
    <property type="component" value="Unassembled WGS sequence"/>
</dbReference>
<comment type="caution">
    <text evidence="2">The sequence shown here is derived from an EMBL/GenBank/DDBJ whole genome shotgun (WGS) entry which is preliminary data.</text>
</comment>
<evidence type="ECO:0000256" key="1">
    <source>
        <dbReference type="SAM" id="MobiDB-lite"/>
    </source>
</evidence>
<protein>
    <submittedName>
        <fullName evidence="2">Uncharacterized protein</fullName>
    </submittedName>
</protein>
<feature type="region of interest" description="Disordered" evidence="1">
    <location>
        <begin position="79"/>
        <end position="107"/>
    </location>
</feature>
<organism evidence="2 3">
    <name type="scientific">Roseibium aggregatum (strain ATCC 25650 / DSM 13394 / JCM 20685 / NBRC 16684 / NCIMB 2208 / IAM 12614 / B1)</name>
    <name type="common">Stappia aggregata</name>
    <dbReference type="NCBI Taxonomy" id="384765"/>
    <lineage>
        <taxon>Bacteria</taxon>
        <taxon>Pseudomonadati</taxon>
        <taxon>Pseudomonadota</taxon>
        <taxon>Alphaproteobacteria</taxon>
        <taxon>Hyphomicrobiales</taxon>
        <taxon>Stappiaceae</taxon>
        <taxon>Roseibium</taxon>
    </lineage>
</organism>